<sequence>MCWEFSDQHNAITPADVNMILDAVIDNLIMFGDDTYYESGRAYVDQITVTNNVVIDIVILAYHTDPNLDFCHVNPASSMLAVSEMFGVQYRIAPNQQMETLHSQTKKAIEDDCSLSLNEAGRRQVWTNGVCGRGVDCYLTVELNGNMVVKETPSQAVIWSLDKFCDGPCYAFVTMQRDRNVVLYHVFKSSPEEGYQLLAVAVGAPAFMEKEHSA</sequence>
<gene>
    <name evidence="1" type="ORF">SELMODRAFT_428400</name>
</gene>
<name>D8T2P5_SELML</name>
<dbReference type="Proteomes" id="UP000001514">
    <property type="component" value="Unassembled WGS sequence"/>
</dbReference>
<protein>
    <recommendedName>
        <fullName evidence="3">Bulb-type lectin domain-containing protein</fullName>
    </recommendedName>
</protein>
<accession>D8T2P5</accession>
<keyword evidence="2" id="KW-1185">Reference proteome</keyword>
<evidence type="ECO:0008006" key="3">
    <source>
        <dbReference type="Google" id="ProtNLM"/>
    </source>
</evidence>
<dbReference type="SUPFAM" id="SSF51110">
    <property type="entry name" value="alpha-D-mannose-specific plant lectins"/>
    <property type="match status" value="1"/>
</dbReference>
<proteinExistence type="predicted"/>
<evidence type="ECO:0000313" key="1">
    <source>
        <dbReference type="EMBL" id="EFJ09141.1"/>
    </source>
</evidence>
<dbReference type="InParanoid" id="D8T2P5"/>
<dbReference type="EMBL" id="GL377666">
    <property type="protein sequence ID" value="EFJ09141.1"/>
    <property type="molecule type" value="Genomic_DNA"/>
</dbReference>
<evidence type="ECO:0000313" key="2">
    <source>
        <dbReference type="Proteomes" id="UP000001514"/>
    </source>
</evidence>
<dbReference type="Gene3D" id="2.90.10.10">
    <property type="entry name" value="Bulb-type lectin domain"/>
    <property type="match status" value="1"/>
</dbReference>
<dbReference type="AlphaFoldDB" id="D8T2P5"/>
<dbReference type="KEGG" id="smo:SELMODRAFT_428400"/>
<dbReference type="Gramene" id="EFJ09141">
    <property type="protein sequence ID" value="EFJ09141"/>
    <property type="gene ID" value="SELMODRAFT_428400"/>
</dbReference>
<reference evidence="1 2" key="1">
    <citation type="journal article" date="2011" name="Science">
        <title>The Selaginella genome identifies genetic changes associated with the evolution of vascular plants.</title>
        <authorList>
            <person name="Banks J.A."/>
            <person name="Nishiyama T."/>
            <person name="Hasebe M."/>
            <person name="Bowman J.L."/>
            <person name="Gribskov M."/>
            <person name="dePamphilis C."/>
            <person name="Albert V.A."/>
            <person name="Aono N."/>
            <person name="Aoyama T."/>
            <person name="Ambrose B.A."/>
            <person name="Ashton N.W."/>
            <person name="Axtell M.J."/>
            <person name="Barker E."/>
            <person name="Barker M.S."/>
            <person name="Bennetzen J.L."/>
            <person name="Bonawitz N.D."/>
            <person name="Chapple C."/>
            <person name="Cheng C."/>
            <person name="Correa L.G."/>
            <person name="Dacre M."/>
            <person name="DeBarry J."/>
            <person name="Dreyer I."/>
            <person name="Elias M."/>
            <person name="Engstrom E.M."/>
            <person name="Estelle M."/>
            <person name="Feng L."/>
            <person name="Finet C."/>
            <person name="Floyd S.K."/>
            <person name="Frommer W.B."/>
            <person name="Fujita T."/>
            <person name="Gramzow L."/>
            <person name="Gutensohn M."/>
            <person name="Harholt J."/>
            <person name="Hattori M."/>
            <person name="Heyl A."/>
            <person name="Hirai T."/>
            <person name="Hiwatashi Y."/>
            <person name="Ishikawa M."/>
            <person name="Iwata M."/>
            <person name="Karol K.G."/>
            <person name="Koehler B."/>
            <person name="Kolukisaoglu U."/>
            <person name="Kubo M."/>
            <person name="Kurata T."/>
            <person name="Lalonde S."/>
            <person name="Li K."/>
            <person name="Li Y."/>
            <person name="Litt A."/>
            <person name="Lyons E."/>
            <person name="Manning G."/>
            <person name="Maruyama T."/>
            <person name="Michael T.P."/>
            <person name="Mikami K."/>
            <person name="Miyazaki S."/>
            <person name="Morinaga S."/>
            <person name="Murata T."/>
            <person name="Mueller-Roeber B."/>
            <person name="Nelson D.R."/>
            <person name="Obara M."/>
            <person name="Oguri Y."/>
            <person name="Olmstead R.G."/>
            <person name="Onodera N."/>
            <person name="Petersen B.L."/>
            <person name="Pils B."/>
            <person name="Prigge M."/>
            <person name="Rensing S.A."/>
            <person name="Riano-Pachon D.M."/>
            <person name="Roberts A.W."/>
            <person name="Sato Y."/>
            <person name="Scheller H.V."/>
            <person name="Schulz B."/>
            <person name="Schulz C."/>
            <person name="Shakirov E.V."/>
            <person name="Shibagaki N."/>
            <person name="Shinohara N."/>
            <person name="Shippen D.E."/>
            <person name="Soerensen I."/>
            <person name="Sotooka R."/>
            <person name="Sugimoto N."/>
            <person name="Sugita M."/>
            <person name="Sumikawa N."/>
            <person name="Tanurdzic M."/>
            <person name="Theissen G."/>
            <person name="Ulvskov P."/>
            <person name="Wakazuki S."/>
            <person name="Weng J.K."/>
            <person name="Willats W.W."/>
            <person name="Wipf D."/>
            <person name="Wolf P.G."/>
            <person name="Yang L."/>
            <person name="Zimmer A.D."/>
            <person name="Zhu Q."/>
            <person name="Mitros T."/>
            <person name="Hellsten U."/>
            <person name="Loque D."/>
            <person name="Otillar R."/>
            <person name="Salamov A."/>
            <person name="Schmutz J."/>
            <person name="Shapiro H."/>
            <person name="Lindquist E."/>
            <person name="Lucas S."/>
            <person name="Rokhsar D."/>
            <person name="Grigoriev I.V."/>
        </authorList>
    </citation>
    <scope>NUCLEOTIDE SEQUENCE [LARGE SCALE GENOMIC DNA]</scope>
</reference>
<dbReference type="InterPro" id="IPR036426">
    <property type="entry name" value="Bulb-type_lectin_dom_sf"/>
</dbReference>
<organism evidence="2">
    <name type="scientific">Selaginella moellendorffii</name>
    <name type="common">Spikemoss</name>
    <dbReference type="NCBI Taxonomy" id="88036"/>
    <lineage>
        <taxon>Eukaryota</taxon>
        <taxon>Viridiplantae</taxon>
        <taxon>Streptophyta</taxon>
        <taxon>Embryophyta</taxon>
        <taxon>Tracheophyta</taxon>
        <taxon>Lycopodiopsida</taxon>
        <taxon>Selaginellales</taxon>
        <taxon>Selaginellaceae</taxon>
        <taxon>Selaginella</taxon>
    </lineage>
</organism>
<dbReference type="HOGENOM" id="CLU_089794_0_0_1"/>